<sequence length="253" mass="26855">MSPTATGTRPRPSTPGPAGPRPDLRRELDRRRSGRRRLVAAGVVALVVVLVGVLVWLVTASSALAARDVVGAGQRELGEARVREAAAVPLGVPLARQDVDAIARRVTALPQLASARVERRWPHTVEVAVVEREPVLAIRQPDGFALVDALGVAYETRSRVPDGVLLADADPGAVPLLTHLGVVAAALPTELRDRVERVRATAADDIVLELRSGTTVRWGDASESPLKAQIVEALRSSRTSTIDVSAPHTPATR</sequence>
<evidence type="ECO:0000256" key="1">
    <source>
        <dbReference type="ARBA" id="ARBA00004370"/>
    </source>
</evidence>
<feature type="region of interest" description="Disordered" evidence="8">
    <location>
        <begin position="1"/>
        <end position="31"/>
    </location>
</feature>
<organism evidence="11">
    <name type="scientific">uncultured Friedmanniella sp</name>
    <dbReference type="NCBI Taxonomy" id="335381"/>
    <lineage>
        <taxon>Bacteria</taxon>
        <taxon>Bacillati</taxon>
        <taxon>Actinomycetota</taxon>
        <taxon>Actinomycetes</taxon>
        <taxon>Propionibacteriales</taxon>
        <taxon>Nocardioidaceae</taxon>
        <taxon>Friedmanniella</taxon>
        <taxon>environmental samples</taxon>
    </lineage>
</organism>
<comment type="subcellular location">
    <subcellularLocation>
        <location evidence="1">Membrane</location>
    </subcellularLocation>
</comment>
<dbReference type="PROSITE" id="PS51779">
    <property type="entry name" value="POTRA"/>
    <property type="match status" value="1"/>
</dbReference>
<keyword evidence="2" id="KW-1003">Cell membrane</keyword>
<keyword evidence="4 9" id="KW-0812">Transmembrane</keyword>
<dbReference type="AlphaFoldDB" id="A0A6J4KEZ6"/>
<feature type="compositionally biased region" description="Low complexity" evidence="8">
    <location>
        <begin position="1"/>
        <end position="11"/>
    </location>
</feature>
<dbReference type="Pfam" id="PF08478">
    <property type="entry name" value="POTRA_1"/>
    <property type="match status" value="1"/>
</dbReference>
<evidence type="ECO:0000256" key="4">
    <source>
        <dbReference type="ARBA" id="ARBA00022692"/>
    </source>
</evidence>
<evidence type="ECO:0000256" key="2">
    <source>
        <dbReference type="ARBA" id="ARBA00022475"/>
    </source>
</evidence>
<dbReference type="Pfam" id="PF03799">
    <property type="entry name" value="FtsQ_DivIB_C"/>
    <property type="match status" value="1"/>
</dbReference>
<accession>A0A6J4KEZ6</accession>
<dbReference type="InterPro" id="IPR005548">
    <property type="entry name" value="Cell_div_FtsQ/DivIB_C"/>
</dbReference>
<name>A0A6J4KEZ6_9ACTN</name>
<dbReference type="PANTHER" id="PTHR37820:SF1">
    <property type="entry name" value="CELL DIVISION PROTEIN FTSQ"/>
    <property type="match status" value="1"/>
</dbReference>
<gene>
    <name evidence="11" type="ORF">AVDCRST_MAG48-1482</name>
</gene>
<dbReference type="InterPro" id="IPR050487">
    <property type="entry name" value="FtsQ_DivIB"/>
</dbReference>
<dbReference type="PANTHER" id="PTHR37820">
    <property type="entry name" value="CELL DIVISION PROTEIN DIVIB"/>
    <property type="match status" value="1"/>
</dbReference>
<evidence type="ECO:0000256" key="5">
    <source>
        <dbReference type="ARBA" id="ARBA00022989"/>
    </source>
</evidence>
<keyword evidence="3" id="KW-0132">Cell division</keyword>
<dbReference type="GO" id="GO:0051301">
    <property type="term" value="P:cell division"/>
    <property type="evidence" value="ECO:0007669"/>
    <property type="project" value="UniProtKB-KW"/>
</dbReference>
<keyword evidence="7" id="KW-0131">Cell cycle</keyword>
<dbReference type="InterPro" id="IPR013685">
    <property type="entry name" value="POTRA_FtsQ_type"/>
</dbReference>
<evidence type="ECO:0000259" key="10">
    <source>
        <dbReference type="PROSITE" id="PS51779"/>
    </source>
</evidence>
<keyword evidence="6 9" id="KW-0472">Membrane</keyword>
<keyword evidence="5 9" id="KW-1133">Transmembrane helix</keyword>
<evidence type="ECO:0000256" key="3">
    <source>
        <dbReference type="ARBA" id="ARBA00022618"/>
    </source>
</evidence>
<proteinExistence type="predicted"/>
<evidence type="ECO:0000256" key="9">
    <source>
        <dbReference type="SAM" id="Phobius"/>
    </source>
</evidence>
<dbReference type="Gene3D" id="3.10.20.310">
    <property type="entry name" value="membrane protein fhac"/>
    <property type="match status" value="1"/>
</dbReference>
<evidence type="ECO:0000256" key="7">
    <source>
        <dbReference type="ARBA" id="ARBA00023306"/>
    </source>
</evidence>
<dbReference type="EMBL" id="CADCTS010000216">
    <property type="protein sequence ID" value="CAA9302999.1"/>
    <property type="molecule type" value="Genomic_DNA"/>
</dbReference>
<evidence type="ECO:0000313" key="11">
    <source>
        <dbReference type="EMBL" id="CAA9302999.1"/>
    </source>
</evidence>
<protein>
    <recommendedName>
        <fullName evidence="10">POTRA domain-containing protein</fullName>
    </recommendedName>
</protein>
<feature type="transmembrane region" description="Helical" evidence="9">
    <location>
        <begin position="38"/>
        <end position="58"/>
    </location>
</feature>
<feature type="domain" description="POTRA" evidence="10">
    <location>
        <begin position="62"/>
        <end position="132"/>
    </location>
</feature>
<dbReference type="GO" id="GO:0005886">
    <property type="term" value="C:plasma membrane"/>
    <property type="evidence" value="ECO:0007669"/>
    <property type="project" value="TreeGrafter"/>
</dbReference>
<reference evidence="11" key="1">
    <citation type="submission" date="2020-02" db="EMBL/GenBank/DDBJ databases">
        <authorList>
            <person name="Meier V. D."/>
        </authorList>
    </citation>
    <scope>NUCLEOTIDE SEQUENCE</scope>
    <source>
        <strain evidence="11">AVDCRST_MAG48</strain>
    </source>
</reference>
<dbReference type="InterPro" id="IPR034746">
    <property type="entry name" value="POTRA"/>
</dbReference>
<evidence type="ECO:0000256" key="6">
    <source>
        <dbReference type="ARBA" id="ARBA00023136"/>
    </source>
</evidence>
<evidence type="ECO:0000256" key="8">
    <source>
        <dbReference type="SAM" id="MobiDB-lite"/>
    </source>
</evidence>
<feature type="compositionally biased region" description="Basic and acidic residues" evidence="8">
    <location>
        <begin position="22"/>
        <end position="31"/>
    </location>
</feature>